<dbReference type="SUPFAM" id="SSF56281">
    <property type="entry name" value="Metallo-hydrolase/oxidoreductase"/>
    <property type="match status" value="1"/>
</dbReference>
<name>A0ABT7T1E3_9ALTE</name>
<dbReference type="RefSeq" id="WP_289366253.1">
    <property type="nucleotide sequence ID" value="NZ_JAUCBP010000011.1"/>
</dbReference>
<dbReference type="Gene3D" id="3.60.15.10">
    <property type="entry name" value="Ribonuclease Z/Hydroxyacylglutathione hydrolase-like"/>
    <property type="match status" value="1"/>
</dbReference>
<evidence type="ECO:0000313" key="2">
    <source>
        <dbReference type="EMBL" id="MDM7861617.1"/>
    </source>
</evidence>
<comment type="caution">
    <text evidence="2">The sequence shown here is derived from an EMBL/GenBank/DDBJ whole genome shotgun (WGS) entry which is preliminary data.</text>
</comment>
<organism evidence="2 3">
    <name type="scientific">Alteromonas arenosi</name>
    <dbReference type="NCBI Taxonomy" id="3055817"/>
    <lineage>
        <taxon>Bacteria</taxon>
        <taxon>Pseudomonadati</taxon>
        <taxon>Pseudomonadota</taxon>
        <taxon>Gammaproteobacteria</taxon>
        <taxon>Alteromonadales</taxon>
        <taxon>Alteromonadaceae</taxon>
        <taxon>Alteromonas/Salinimonas group</taxon>
        <taxon>Alteromonas</taxon>
    </lineage>
</organism>
<dbReference type="InterPro" id="IPR050855">
    <property type="entry name" value="NDM-1-like"/>
</dbReference>
<dbReference type="PANTHER" id="PTHR42951">
    <property type="entry name" value="METALLO-BETA-LACTAMASE DOMAIN-CONTAINING"/>
    <property type="match status" value="1"/>
</dbReference>
<dbReference type="InterPro" id="IPR036866">
    <property type="entry name" value="RibonucZ/Hydroxyglut_hydro"/>
</dbReference>
<accession>A0ABT7T1E3</accession>
<proteinExistence type="predicted"/>
<keyword evidence="3" id="KW-1185">Reference proteome</keyword>
<protein>
    <submittedName>
        <fullName evidence="2">MBL fold metallo-hydrolase</fullName>
    </submittedName>
</protein>
<feature type="domain" description="Metallo-beta-lactamase" evidence="1">
    <location>
        <begin position="10"/>
        <end position="209"/>
    </location>
</feature>
<reference evidence="2 3" key="1">
    <citation type="submission" date="2023-06" db="EMBL/GenBank/DDBJ databases">
        <title>Alteromonas sp. ASW11-36 isolated from intertidal sand.</title>
        <authorList>
            <person name="Li Y."/>
        </authorList>
    </citation>
    <scope>NUCLEOTIDE SEQUENCE [LARGE SCALE GENOMIC DNA]</scope>
    <source>
        <strain evidence="2 3">ASW11-36</strain>
    </source>
</reference>
<dbReference type="EMBL" id="JAUCBP010000011">
    <property type="protein sequence ID" value="MDM7861617.1"/>
    <property type="molecule type" value="Genomic_DNA"/>
</dbReference>
<gene>
    <name evidence="2" type="ORF">QTP81_13535</name>
</gene>
<evidence type="ECO:0000259" key="1">
    <source>
        <dbReference type="SMART" id="SM00849"/>
    </source>
</evidence>
<dbReference type="Pfam" id="PF00753">
    <property type="entry name" value="Lactamase_B"/>
    <property type="match status" value="1"/>
</dbReference>
<dbReference type="InterPro" id="IPR001279">
    <property type="entry name" value="Metallo-B-lactamas"/>
</dbReference>
<sequence length="253" mass="28979">MQLHTLNGYIQNIYLAQHPEGLMLLDGCSRADVPMVRRFITQTLGLSLQDLKVIVVTHMHPDHAGGAHLLRRLSGCKIYSHPKAPNWYRGIAGRTAHLVDLSLALWVAGRLNKPRKNIWYSAVLKSDEFIQDGAQVPEFPEWQVLYTPGHTDHDLSIWHAQQRKVYIADLIVRVKNRYVPPYPVCHPNQYRRSLIRVAELPDATLYFAHAAPEHLDSDAFAKIQALAPRLPKNTWRTTKSRIYRALRLPYSST</sequence>
<dbReference type="Proteomes" id="UP001234343">
    <property type="component" value="Unassembled WGS sequence"/>
</dbReference>
<evidence type="ECO:0000313" key="3">
    <source>
        <dbReference type="Proteomes" id="UP001234343"/>
    </source>
</evidence>
<dbReference type="SMART" id="SM00849">
    <property type="entry name" value="Lactamase_B"/>
    <property type="match status" value="1"/>
</dbReference>